<dbReference type="EMBL" id="QEAN01000094">
    <property type="protein sequence ID" value="TPX48782.1"/>
    <property type="molecule type" value="Genomic_DNA"/>
</dbReference>
<dbReference type="AlphaFoldDB" id="A0A507DAW3"/>
<proteinExistence type="predicted"/>
<protein>
    <submittedName>
        <fullName evidence="2">Uncharacterized protein</fullName>
    </submittedName>
</protein>
<dbReference type="Proteomes" id="UP000317494">
    <property type="component" value="Unassembled WGS sequence"/>
</dbReference>
<keyword evidence="3" id="KW-1185">Reference proteome</keyword>
<gene>
    <name evidence="2" type="ORF">SeMB42_g02860</name>
</gene>
<evidence type="ECO:0000313" key="3">
    <source>
        <dbReference type="Proteomes" id="UP000317494"/>
    </source>
</evidence>
<evidence type="ECO:0000313" key="2">
    <source>
        <dbReference type="EMBL" id="TPX48782.1"/>
    </source>
</evidence>
<organism evidence="2 3">
    <name type="scientific">Synchytrium endobioticum</name>
    <dbReference type="NCBI Taxonomy" id="286115"/>
    <lineage>
        <taxon>Eukaryota</taxon>
        <taxon>Fungi</taxon>
        <taxon>Fungi incertae sedis</taxon>
        <taxon>Chytridiomycota</taxon>
        <taxon>Chytridiomycota incertae sedis</taxon>
        <taxon>Chytridiomycetes</taxon>
        <taxon>Synchytriales</taxon>
        <taxon>Synchytriaceae</taxon>
        <taxon>Synchytrium</taxon>
    </lineage>
</organism>
<dbReference type="VEuPathDB" id="FungiDB:SeMB42_g02860"/>
<reference evidence="2 3" key="1">
    <citation type="journal article" date="2019" name="Sci. Rep.">
        <title>Comparative genomics of chytrid fungi reveal insights into the obligate biotrophic and pathogenic lifestyle of Synchytrium endobioticum.</title>
        <authorList>
            <person name="van de Vossenberg B.T.L.H."/>
            <person name="Warris S."/>
            <person name="Nguyen H.D.T."/>
            <person name="van Gent-Pelzer M.P.E."/>
            <person name="Joly D.L."/>
            <person name="van de Geest H.C."/>
            <person name="Bonants P.J.M."/>
            <person name="Smith D.S."/>
            <person name="Levesque C.A."/>
            <person name="van der Lee T.A.J."/>
        </authorList>
    </citation>
    <scope>NUCLEOTIDE SEQUENCE [LARGE SCALE GENOMIC DNA]</scope>
    <source>
        <strain evidence="2 3">MB42</strain>
    </source>
</reference>
<evidence type="ECO:0000256" key="1">
    <source>
        <dbReference type="SAM" id="MobiDB-lite"/>
    </source>
</evidence>
<comment type="caution">
    <text evidence="2">The sequence shown here is derived from an EMBL/GenBank/DDBJ whole genome shotgun (WGS) entry which is preliminary data.</text>
</comment>
<feature type="region of interest" description="Disordered" evidence="1">
    <location>
        <begin position="256"/>
        <end position="295"/>
    </location>
</feature>
<sequence>MHRESFMHRGRYWSFPAVSLTLKSAGPAHNVIQTSCALLLGLLHSWTSTTEAVNEVQLVGGWGGNCWGGPQNLVTIMNFNALVDGNNINAEGGLPVLTICGSLQGAPVDLDCASPGNANRLPDVKGPGGGICPVWETLDDQPNVWCAVHITPPAGANGTIDCTQIALTATSAINGTNVNTVIVPKNGKAAVLNNNPAQAAATTTSPAPAGTQAAVPSPIPATLGDVNGNGTATVGDPNSNGTVGSSMPVTVTLPLQQPDRCNPAGPDKTQSTKRLGFKSVRIGSPASKEPHQPMDDAPEGLVAMLCQFSVPMIEVKAEGALDQAVVENGGLKYSMKDDAPDQVWFGTFGTPCDTQTGKEATEIKITSCTCTSKAGPCTATITILTVSSDKLRCWACATDSCPPIMAPISFSVSTQIVSMELISLRLLPGPYRWSTVPHTSFGDGYVTMSEECLFDLLFDIPSFQITVREVAGVGLDARKMVIRAALMKNPSKGRLQSSRTLSHAKYPISTPCLVRSYLW</sequence>
<accession>A0A507DAW3</accession>
<name>A0A507DAW3_9FUNG</name>